<reference evidence="1" key="1">
    <citation type="submission" date="2013-12" db="EMBL/GenBank/DDBJ databases">
        <authorList>
            <person name="Aslett M."/>
        </authorList>
    </citation>
    <scope>NUCLEOTIDE SEQUENCE [LARGE SCALE GENOMIC DNA]</scope>
    <source>
        <strain evidence="1">Lindley</strain>
    </source>
</reference>
<evidence type="ECO:0000313" key="2">
    <source>
        <dbReference type="WBParaSite" id="GPLIN_001588200"/>
    </source>
</evidence>
<dbReference type="AlphaFoldDB" id="A0A183CSM4"/>
<evidence type="ECO:0000313" key="1">
    <source>
        <dbReference type="Proteomes" id="UP000050741"/>
    </source>
</evidence>
<reference evidence="1" key="2">
    <citation type="submission" date="2014-05" db="EMBL/GenBank/DDBJ databases">
        <title>The genome and life-stage specific transcriptomes of Globodera pallida elucidate key aspects of plant parasitism by a cyst nematode.</title>
        <authorList>
            <person name="Cotton J.A."/>
            <person name="Lilley C.J."/>
            <person name="Jones L.M."/>
            <person name="Kikuchi T."/>
            <person name="Reid A.J."/>
            <person name="Thorpe P."/>
            <person name="Tsai I.J."/>
            <person name="Beasley H."/>
            <person name="Blok V."/>
            <person name="Cock P.J.A."/>
            <person name="Van den Akker S.E."/>
            <person name="Holroyd N."/>
            <person name="Hunt M."/>
            <person name="Mantelin S."/>
            <person name="Naghra H."/>
            <person name="Pain A."/>
            <person name="Palomares-Rius J.E."/>
            <person name="Zarowiecki M."/>
            <person name="Berriman M."/>
            <person name="Jones J.T."/>
            <person name="Urwin P.E."/>
        </authorList>
    </citation>
    <scope>NUCLEOTIDE SEQUENCE [LARGE SCALE GENOMIC DNA]</scope>
    <source>
        <strain evidence="1">Lindley</strain>
    </source>
</reference>
<reference evidence="2" key="3">
    <citation type="submission" date="2016-06" db="UniProtKB">
        <authorList>
            <consortium name="WormBaseParasite"/>
        </authorList>
    </citation>
    <scope>IDENTIFICATION</scope>
</reference>
<sequence>VTIQPNREQFEKYKQKQLEHRLQQTLAGAAAEGIQYGNFY</sequence>
<protein>
    <submittedName>
        <fullName evidence="2">Peptidylprolyl isomerase</fullName>
    </submittedName>
</protein>
<proteinExistence type="predicted"/>
<keyword evidence="1" id="KW-1185">Reference proteome</keyword>
<dbReference type="Proteomes" id="UP000050741">
    <property type="component" value="Unassembled WGS sequence"/>
</dbReference>
<accession>A0A183CSM4</accession>
<name>A0A183CSM4_GLOPA</name>
<dbReference type="WBParaSite" id="GPLIN_001588200">
    <property type="protein sequence ID" value="GPLIN_001588200"/>
    <property type="gene ID" value="GPLIN_001588200"/>
</dbReference>
<organism evidence="1 2">
    <name type="scientific">Globodera pallida</name>
    <name type="common">Potato cyst nematode worm</name>
    <name type="synonym">Heterodera pallida</name>
    <dbReference type="NCBI Taxonomy" id="36090"/>
    <lineage>
        <taxon>Eukaryota</taxon>
        <taxon>Metazoa</taxon>
        <taxon>Ecdysozoa</taxon>
        <taxon>Nematoda</taxon>
        <taxon>Chromadorea</taxon>
        <taxon>Rhabditida</taxon>
        <taxon>Tylenchina</taxon>
        <taxon>Tylenchomorpha</taxon>
        <taxon>Tylenchoidea</taxon>
        <taxon>Heteroderidae</taxon>
        <taxon>Heteroderinae</taxon>
        <taxon>Globodera</taxon>
    </lineage>
</organism>